<keyword evidence="3" id="KW-1185">Reference proteome</keyword>
<dbReference type="InterPro" id="IPR037171">
    <property type="entry name" value="NagB/RpiA_transferase-like"/>
</dbReference>
<dbReference type="Gene3D" id="3.40.50.10420">
    <property type="entry name" value="NagB/RpiA/CoA transferase-like"/>
    <property type="match status" value="1"/>
</dbReference>
<dbReference type="EMBL" id="WTVG01000068">
    <property type="protein sequence ID" value="NMG26396.1"/>
    <property type="molecule type" value="Genomic_DNA"/>
</dbReference>
<keyword evidence="1" id="KW-0479">Metal-binding</keyword>
<dbReference type="InterPro" id="IPR024185">
    <property type="entry name" value="FTHF_cligase-like_sf"/>
</dbReference>
<dbReference type="PIRSF" id="PIRSF006806">
    <property type="entry name" value="FTHF_cligase"/>
    <property type="match status" value="1"/>
</dbReference>
<protein>
    <recommendedName>
        <fullName evidence="1">5-formyltetrahydrofolate cyclo-ligase</fullName>
        <ecNumber evidence="1">6.3.3.2</ecNumber>
    </recommendedName>
</protein>
<dbReference type="GO" id="GO:0030272">
    <property type="term" value="F:5-formyltetrahydrofolate cyclo-ligase activity"/>
    <property type="evidence" value="ECO:0007669"/>
    <property type="project" value="UniProtKB-EC"/>
</dbReference>
<dbReference type="Pfam" id="PF01812">
    <property type="entry name" value="5-FTHF_cyc-lig"/>
    <property type="match status" value="1"/>
</dbReference>
<gene>
    <name evidence="2" type="ORF">GO606_17110</name>
</gene>
<keyword evidence="1" id="KW-0547">Nucleotide-binding</keyword>
<name>A0ABX1PRF2_9RHOO</name>
<keyword evidence="2" id="KW-0436">Ligase</keyword>
<sequence>MRRVLRERACAERLALPDERRATLTEQLEAHLDSLLARLAPHALAFCWPYRAEPDLRAWMCRWLAGGPSRVAALPVVLAKATPMVFRRWTPGMEMVFDRHGIPHPPDGEAIVPDAVLVPCNAFDAAGYRLGYGGGYFDRTLALLGPVVVAVGVGFELGRAQTVYPQRHDRPMQWIVTEAGAFPARPPAA</sequence>
<comment type="catalytic activity">
    <reaction evidence="1">
        <text>(6S)-5-formyl-5,6,7,8-tetrahydrofolate + ATP = (6R)-5,10-methenyltetrahydrofolate + ADP + phosphate</text>
        <dbReference type="Rhea" id="RHEA:10488"/>
        <dbReference type="ChEBI" id="CHEBI:30616"/>
        <dbReference type="ChEBI" id="CHEBI:43474"/>
        <dbReference type="ChEBI" id="CHEBI:57455"/>
        <dbReference type="ChEBI" id="CHEBI:57457"/>
        <dbReference type="ChEBI" id="CHEBI:456216"/>
        <dbReference type="EC" id="6.3.3.2"/>
    </reaction>
</comment>
<dbReference type="InterPro" id="IPR002698">
    <property type="entry name" value="FTHF_cligase"/>
</dbReference>
<proteinExistence type="inferred from homology"/>
<evidence type="ECO:0000256" key="1">
    <source>
        <dbReference type="RuleBase" id="RU361279"/>
    </source>
</evidence>
<evidence type="ECO:0000313" key="2">
    <source>
        <dbReference type="EMBL" id="NMG26396.1"/>
    </source>
</evidence>
<organism evidence="2 3">
    <name type="scientific">Aromatoleum anaerobium</name>
    <dbReference type="NCBI Taxonomy" id="182180"/>
    <lineage>
        <taxon>Bacteria</taxon>
        <taxon>Pseudomonadati</taxon>
        <taxon>Pseudomonadota</taxon>
        <taxon>Betaproteobacteria</taxon>
        <taxon>Rhodocyclales</taxon>
        <taxon>Rhodocyclaceae</taxon>
        <taxon>Aromatoleum</taxon>
    </lineage>
</organism>
<dbReference type="NCBIfam" id="TIGR02727">
    <property type="entry name" value="MTHFS_bact"/>
    <property type="match status" value="1"/>
</dbReference>
<reference evidence="2" key="1">
    <citation type="submission" date="2019-12" db="EMBL/GenBank/DDBJ databases">
        <title>Comparative genomics gives insights into the taxonomy of the Azoarcus-Aromatoleum group and reveals separate origins of nif in the plant-associated Azoarcus and non-plant-associated Aromatoleum sub-groups.</title>
        <authorList>
            <person name="Lafos M."/>
            <person name="Maluk M."/>
            <person name="Batista M."/>
            <person name="Junghare M."/>
            <person name="Carmona M."/>
            <person name="Faoro H."/>
            <person name="Cruz L.M."/>
            <person name="Battistoni F."/>
            <person name="De Souza E."/>
            <person name="Pedrosa F."/>
            <person name="Chen W.-M."/>
            <person name="Poole P.S."/>
            <person name="Dixon R.A."/>
            <person name="James E.K."/>
        </authorList>
    </citation>
    <scope>NUCLEOTIDE SEQUENCE</scope>
    <source>
        <strain evidence="2">LuFRes1</strain>
    </source>
</reference>
<dbReference type="Proteomes" id="UP000615989">
    <property type="component" value="Unassembled WGS sequence"/>
</dbReference>
<comment type="caution">
    <text evidence="2">The sequence shown here is derived from an EMBL/GenBank/DDBJ whole genome shotgun (WGS) entry which is preliminary data.</text>
</comment>
<dbReference type="EC" id="6.3.3.2" evidence="1"/>
<accession>A0ABX1PRF2</accession>
<comment type="cofactor">
    <cofactor evidence="1">
        <name>Mg(2+)</name>
        <dbReference type="ChEBI" id="CHEBI:18420"/>
    </cofactor>
</comment>
<keyword evidence="1" id="KW-0067">ATP-binding</keyword>
<keyword evidence="1" id="KW-0460">Magnesium</keyword>
<comment type="similarity">
    <text evidence="1">Belongs to the 5-formyltetrahydrofolate cyclo-ligase family.</text>
</comment>
<evidence type="ECO:0000313" key="3">
    <source>
        <dbReference type="Proteomes" id="UP000615989"/>
    </source>
</evidence>
<dbReference type="SUPFAM" id="SSF100950">
    <property type="entry name" value="NagB/RpiA/CoA transferase-like"/>
    <property type="match status" value="1"/>
</dbReference>